<name>A0A9W8Z547_9PEZI</name>
<evidence type="ECO:0000313" key="2">
    <source>
        <dbReference type="Proteomes" id="UP001140453"/>
    </source>
</evidence>
<keyword evidence="2" id="KW-1185">Reference proteome</keyword>
<comment type="caution">
    <text evidence="1">The sequence shown here is derived from an EMBL/GenBank/DDBJ whole genome shotgun (WGS) entry which is preliminary data.</text>
</comment>
<evidence type="ECO:0000313" key="1">
    <source>
        <dbReference type="EMBL" id="KAJ4397870.1"/>
    </source>
</evidence>
<accession>A0A9W8Z547</accession>
<dbReference type="OrthoDB" id="5231830at2759"/>
<protein>
    <submittedName>
        <fullName evidence="1">Uncharacterized protein</fullName>
    </submittedName>
</protein>
<proteinExistence type="predicted"/>
<dbReference type="EMBL" id="JAPEVB010000001">
    <property type="protein sequence ID" value="KAJ4397870.1"/>
    <property type="molecule type" value="Genomic_DNA"/>
</dbReference>
<gene>
    <name evidence="1" type="ORF">N0V93_002107</name>
</gene>
<organism evidence="1 2">
    <name type="scientific">Gnomoniopsis smithogilvyi</name>
    <dbReference type="NCBI Taxonomy" id="1191159"/>
    <lineage>
        <taxon>Eukaryota</taxon>
        <taxon>Fungi</taxon>
        <taxon>Dikarya</taxon>
        <taxon>Ascomycota</taxon>
        <taxon>Pezizomycotina</taxon>
        <taxon>Sordariomycetes</taxon>
        <taxon>Sordariomycetidae</taxon>
        <taxon>Diaporthales</taxon>
        <taxon>Gnomoniaceae</taxon>
        <taxon>Gnomoniopsis</taxon>
    </lineage>
</organism>
<reference evidence="1" key="1">
    <citation type="submission" date="2022-10" db="EMBL/GenBank/DDBJ databases">
        <title>Tapping the CABI collections for fungal endophytes: first genome assemblies for Collariella, Neodidymelliopsis, Ascochyta clinopodiicola, Didymella pomorum, Didymosphaeria variabile, Neocosmospora piperis and Neocucurbitaria cava.</title>
        <authorList>
            <person name="Hill R."/>
        </authorList>
    </citation>
    <scope>NUCLEOTIDE SEQUENCE</scope>
    <source>
        <strain evidence="1">IMI 355082</strain>
    </source>
</reference>
<dbReference type="AlphaFoldDB" id="A0A9W8Z547"/>
<dbReference type="Proteomes" id="UP001140453">
    <property type="component" value="Unassembled WGS sequence"/>
</dbReference>
<sequence length="116" mass="12630">MDASNLITQSRSKLTATSAVIDLTTDVNDDGTFSKTIQIDPYGDLKLIAGEDKTLLYGAFAEAKPSDGRDWRVKLPEDHPGGLEVILNLIHWPGQPAKLPKVDINLAFEVAVLTNK</sequence>